<accession>A0A5P2B6K7</accession>
<dbReference type="Gene3D" id="3.40.50.150">
    <property type="entry name" value="Vaccinia Virus protein VP39"/>
    <property type="match status" value="1"/>
</dbReference>
<evidence type="ECO:0000259" key="5">
    <source>
        <dbReference type="Pfam" id="PF01555"/>
    </source>
</evidence>
<evidence type="ECO:0000256" key="1">
    <source>
        <dbReference type="ARBA" id="ARBA00006594"/>
    </source>
</evidence>
<dbReference type="SUPFAM" id="SSF53335">
    <property type="entry name" value="S-adenosyl-L-methionine-dependent methyltransferases"/>
    <property type="match status" value="1"/>
</dbReference>
<dbReference type="PRINTS" id="PR00508">
    <property type="entry name" value="S21N4MTFRASE"/>
</dbReference>
<dbReference type="AlphaFoldDB" id="A0A5P2B6K7"/>
<dbReference type="PROSITE" id="PS00092">
    <property type="entry name" value="N6_MTASE"/>
    <property type="match status" value="1"/>
</dbReference>
<dbReference type="InterPro" id="IPR002052">
    <property type="entry name" value="DNA_methylase_N6_adenine_CS"/>
</dbReference>
<protein>
    <recommendedName>
        <fullName evidence="4">Methyltransferase</fullName>
        <ecNumber evidence="4">2.1.1.-</ecNumber>
    </recommendedName>
</protein>
<dbReference type="Proteomes" id="UP000323046">
    <property type="component" value="Chromosome"/>
</dbReference>
<dbReference type="OrthoDB" id="9773060at2"/>
<dbReference type="REBASE" id="373950">
    <property type="entry name" value="M.Sve14583ORF4980P"/>
</dbReference>
<comment type="similarity">
    <text evidence="1 4">Belongs to the N(4)/N(6)-methyltransferase family.</text>
</comment>
<evidence type="ECO:0000256" key="4">
    <source>
        <dbReference type="RuleBase" id="RU362026"/>
    </source>
</evidence>
<keyword evidence="3 6" id="KW-0808">Transferase</keyword>
<organism evidence="6 7">
    <name type="scientific">Streptomyces venezuelae</name>
    <dbReference type="NCBI Taxonomy" id="54571"/>
    <lineage>
        <taxon>Bacteria</taxon>
        <taxon>Bacillati</taxon>
        <taxon>Actinomycetota</taxon>
        <taxon>Actinomycetes</taxon>
        <taxon>Kitasatosporales</taxon>
        <taxon>Streptomycetaceae</taxon>
        <taxon>Streptomyces</taxon>
    </lineage>
</organism>
<gene>
    <name evidence="6" type="ORF">DEJ47_04980</name>
</gene>
<evidence type="ECO:0000313" key="6">
    <source>
        <dbReference type="EMBL" id="QES25896.1"/>
    </source>
</evidence>
<keyword evidence="2 6" id="KW-0489">Methyltransferase</keyword>
<name>A0A5P2B6K7_STRVZ</name>
<dbReference type="EC" id="2.1.1.-" evidence="4"/>
<dbReference type="EMBL" id="CP029193">
    <property type="protein sequence ID" value="QES25896.1"/>
    <property type="molecule type" value="Genomic_DNA"/>
</dbReference>
<sequence length="247" mass="27816">MAPYWEDEDAGIALYLGDMREILPALDVQADCVIADPPYAETSLAWDRWPDGWPTLAATVASSMWCFGSMRMFLDRRAEFDGWKLSQDVVWEKHNGTGFASDRFKRVHEIATHWYRGDWRSVHHDTPRVAYTGPDKHTRARYDDRAAHAGTIKAVTYEDDGTRLIRSVVKVKSVRGRANHETEKPLGILDPLIRYACPEGGLVLDPFAGSCSTLDAARQAGRRAIGIERHEPYAEAAARRLDALVFT</sequence>
<evidence type="ECO:0000256" key="3">
    <source>
        <dbReference type="ARBA" id="ARBA00022679"/>
    </source>
</evidence>
<dbReference type="GO" id="GO:0003677">
    <property type="term" value="F:DNA binding"/>
    <property type="evidence" value="ECO:0007669"/>
    <property type="project" value="InterPro"/>
</dbReference>
<proteinExistence type="inferred from homology"/>
<feature type="domain" description="DNA methylase N-4/N-6" evidence="5">
    <location>
        <begin position="31"/>
        <end position="238"/>
    </location>
</feature>
<evidence type="ECO:0000256" key="2">
    <source>
        <dbReference type="ARBA" id="ARBA00022603"/>
    </source>
</evidence>
<dbReference type="Pfam" id="PF01555">
    <property type="entry name" value="N6_N4_Mtase"/>
    <property type="match status" value="1"/>
</dbReference>
<dbReference type="InterPro" id="IPR002941">
    <property type="entry name" value="DNA_methylase_N4/N6"/>
</dbReference>
<evidence type="ECO:0000313" key="7">
    <source>
        <dbReference type="Proteomes" id="UP000323046"/>
    </source>
</evidence>
<keyword evidence="7" id="KW-1185">Reference proteome</keyword>
<dbReference type="InterPro" id="IPR029063">
    <property type="entry name" value="SAM-dependent_MTases_sf"/>
</dbReference>
<reference evidence="6 7" key="1">
    <citation type="submission" date="2018-05" db="EMBL/GenBank/DDBJ databases">
        <title>Streptomyces venezuelae.</title>
        <authorList>
            <person name="Kim W."/>
            <person name="Lee N."/>
            <person name="Cho B.-K."/>
        </authorList>
    </citation>
    <scope>NUCLEOTIDE SEQUENCE [LARGE SCALE GENOMIC DNA]</scope>
    <source>
        <strain evidence="6 7">ATCC 14583</strain>
    </source>
</reference>
<dbReference type="GO" id="GO:0032259">
    <property type="term" value="P:methylation"/>
    <property type="evidence" value="ECO:0007669"/>
    <property type="project" value="UniProtKB-KW"/>
</dbReference>
<dbReference type="RefSeq" id="WP_150175440.1">
    <property type="nucleotide sequence ID" value="NZ_CP029193.1"/>
</dbReference>
<dbReference type="InterPro" id="IPR001091">
    <property type="entry name" value="RM_Methyltransferase"/>
</dbReference>
<dbReference type="GO" id="GO:0008170">
    <property type="term" value="F:N-methyltransferase activity"/>
    <property type="evidence" value="ECO:0007669"/>
    <property type="project" value="InterPro"/>
</dbReference>